<dbReference type="AlphaFoldDB" id="G0ULX2"/>
<feature type="transmembrane region" description="Helical" evidence="1">
    <location>
        <begin position="45"/>
        <end position="67"/>
    </location>
</feature>
<keyword evidence="1" id="KW-0812">Transmembrane</keyword>
<feature type="transmembrane region" description="Helical" evidence="1">
    <location>
        <begin position="21"/>
        <end position="39"/>
    </location>
</feature>
<keyword evidence="1" id="KW-0472">Membrane</keyword>
<reference evidence="2" key="1">
    <citation type="journal article" date="2012" name="Proc. Natl. Acad. Sci. U.S.A.">
        <title>Antigenic diversity is generated by distinct evolutionary mechanisms in African trypanosome species.</title>
        <authorList>
            <person name="Jackson A.P."/>
            <person name="Berry A."/>
            <person name="Aslett M."/>
            <person name="Allison H.C."/>
            <person name="Burton P."/>
            <person name="Vavrova-Anderson J."/>
            <person name="Brown R."/>
            <person name="Browne H."/>
            <person name="Corton N."/>
            <person name="Hauser H."/>
            <person name="Gamble J."/>
            <person name="Gilderthorp R."/>
            <person name="Marcello L."/>
            <person name="McQuillan J."/>
            <person name="Otto T.D."/>
            <person name="Quail M.A."/>
            <person name="Sanders M.J."/>
            <person name="van Tonder A."/>
            <person name="Ginger M.L."/>
            <person name="Field M.C."/>
            <person name="Barry J.D."/>
            <person name="Hertz-Fowler C."/>
            <person name="Berriman M."/>
        </authorList>
    </citation>
    <scope>NUCLEOTIDE SEQUENCE</scope>
    <source>
        <strain evidence="2">IL3000</strain>
    </source>
</reference>
<dbReference type="EMBL" id="HE575318">
    <property type="protein sequence ID" value="CCC90634.1"/>
    <property type="molecule type" value="Genomic_DNA"/>
</dbReference>
<sequence length="121" mass="14195">MATLEKRSEKMNKRRRKAAQQCTASLSLSFFSFLLLWASTRWNPFRLSLLLLLTVMLVFLCLDNTFLSNYYTVRGWRTILFLSQVPGPVMLFMRFVSYTFVFFLLKKRKTKSRSLSSAVDA</sequence>
<evidence type="ECO:0000256" key="1">
    <source>
        <dbReference type="SAM" id="Phobius"/>
    </source>
</evidence>
<keyword evidence="1" id="KW-1133">Transmembrane helix</keyword>
<feature type="transmembrane region" description="Helical" evidence="1">
    <location>
        <begin position="79"/>
        <end position="105"/>
    </location>
</feature>
<name>G0ULX2_TRYCI</name>
<protein>
    <submittedName>
        <fullName evidence="2">Uncharacterized protein</fullName>
    </submittedName>
</protein>
<organism evidence="2">
    <name type="scientific">Trypanosoma congolense (strain IL3000)</name>
    <dbReference type="NCBI Taxonomy" id="1068625"/>
    <lineage>
        <taxon>Eukaryota</taxon>
        <taxon>Discoba</taxon>
        <taxon>Euglenozoa</taxon>
        <taxon>Kinetoplastea</taxon>
        <taxon>Metakinetoplastina</taxon>
        <taxon>Trypanosomatida</taxon>
        <taxon>Trypanosomatidae</taxon>
        <taxon>Trypanosoma</taxon>
        <taxon>Nannomonas</taxon>
    </lineage>
</organism>
<gene>
    <name evidence="2" type="ORF">TCIL3000_5_3760</name>
</gene>
<accession>G0ULX2</accession>
<evidence type="ECO:0000313" key="2">
    <source>
        <dbReference type="EMBL" id="CCC90634.1"/>
    </source>
</evidence>
<proteinExistence type="predicted"/>